<proteinExistence type="inferred from homology"/>
<keyword evidence="4" id="KW-0472">Membrane</keyword>
<dbReference type="Gene3D" id="1.25.40.390">
    <property type="match status" value="1"/>
</dbReference>
<dbReference type="GO" id="GO:0009279">
    <property type="term" value="C:cell outer membrane"/>
    <property type="evidence" value="ECO:0007669"/>
    <property type="project" value="UniProtKB-SubCell"/>
</dbReference>
<dbReference type="PROSITE" id="PS51257">
    <property type="entry name" value="PROKAR_LIPOPROTEIN"/>
    <property type="match status" value="1"/>
</dbReference>
<comment type="subcellular location">
    <subcellularLocation>
        <location evidence="1">Cell outer membrane</location>
    </subcellularLocation>
</comment>
<accession>A0A1I3K439</accession>
<feature type="region of interest" description="Disordered" evidence="6">
    <location>
        <begin position="616"/>
        <end position="636"/>
    </location>
</feature>
<keyword evidence="3" id="KW-0732">Signal</keyword>
<dbReference type="RefSeq" id="WP_090626741.1">
    <property type="nucleotide sequence ID" value="NZ_FOQO01000005.1"/>
</dbReference>
<evidence type="ECO:0000256" key="6">
    <source>
        <dbReference type="SAM" id="MobiDB-lite"/>
    </source>
</evidence>
<sequence>MNSRKIYKKTLWVFVTTAFTVVSCSEDWLTPKPLSFYEPGIALSNAEGMYSALTTLERNMRHEYFGDNAPILTEIIQSEVAVEGTTDKAGPQMDMDVALLPDAQLNHTDFTKVGWYWYEGYKGVKYANTIISRIDNAEFGSEEERNAVLGSAYFHRAYRYFKLTHQFGDIPYLDWEIEAPKYDFYSYDRWGILERMKKDLEFAYQWVPEVVDRGRTSKAACGVLLMKVCMVLGDFDRAIAVGKEVVGKHPLMRNRFTPNQGKPNTNLMFDLHSVEAKLDMSNTEGLMYVVSYPEEEGSDRIQTMRNAVPFWNSGNIKTPDGQTGTSIAPAAGETDPEMDLNKSYGRGIGRLRPTWYFTNEIWRADKEANDLRGIRNRDSWRRMEDLRYNAPGLKTSGSPWYGKNFEKPASMSVEDTIRTWFSWPHYKLFVPDPLQTQWQGGETPWYIYRSAEVYLLLAESYYWKDQFTLAAEALNEVRTRAGAEPLTAGDVNIGEILDERARELYYEENRHIELVRISYIYAKTGKPCEIFGGRTYNLQNLSGPGGTGANVKQEGVNFWYDRVVARSNFYNKGVKHKWAEYKVSVHHILWPVPANAINTNIKGVINQNIGYPGAERNVEPLPVPEEGTVLGPQAGE</sequence>
<name>A0A1I3K439_9SPHI</name>
<dbReference type="SUPFAM" id="SSF48452">
    <property type="entry name" value="TPR-like"/>
    <property type="match status" value="1"/>
</dbReference>
<dbReference type="Pfam" id="PF14322">
    <property type="entry name" value="SusD-like_3"/>
    <property type="match status" value="1"/>
</dbReference>
<protein>
    <submittedName>
        <fullName evidence="9">Starch-binding associating with outer membrane</fullName>
    </submittedName>
</protein>
<organism evidence="9 10">
    <name type="scientific">Parapedobacter indicus</name>
    <dbReference type="NCBI Taxonomy" id="1477437"/>
    <lineage>
        <taxon>Bacteria</taxon>
        <taxon>Pseudomonadati</taxon>
        <taxon>Bacteroidota</taxon>
        <taxon>Sphingobacteriia</taxon>
        <taxon>Sphingobacteriales</taxon>
        <taxon>Sphingobacteriaceae</taxon>
        <taxon>Parapedobacter</taxon>
    </lineage>
</organism>
<dbReference type="InterPro" id="IPR011990">
    <property type="entry name" value="TPR-like_helical_dom_sf"/>
</dbReference>
<feature type="domain" description="SusD-like N-terminal" evidence="8">
    <location>
        <begin position="104"/>
        <end position="221"/>
    </location>
</feature>
<dbReference type="OrthoDB" id="5694214at2"/>
<keyword evidence="5" id="KW-0998">Cell outer membrane</keyword>
<gene>
    <name evidence="9" type="ORF">SAMN05444682_10585</name>
</gene>
<evidence type="ECO:0000256" key="2">
    <source>
        <dbReference type="ARBA" id="ARBA00006275"/>
    </source>
</evidence>
<evidence type="ECO:0000256" key="5">
    <source>
        <dbReference type="ARBA" id="ARBA00023237"/>
    </source>
</evidence>
<evidence type="ECO:0000259" key="7">
    <source>
        <dbReference type="Pfam" id="PF07980"/>
    </source>
</evidence>
<evidence type="ECO:0000313" key="10">
    <source>
        <dbReference type="Proteomes" id="UP000198670"/>
    </source>
</evidence>
<keyword evidence="10" id="KW-1185">Reference proteome</keyword>
<dbReference type="InterPro" id="IPR012944">
    <property type="entry name" value="SusD_RagB_dom"/>
</dbReference>
<dbReference type="Pfam" id="PF07980">
    <property type="entry name" value="SusD_RagB"/>
    <property type="match status" value="1"/>
</dbReference>
<evidence type="ECO:0000256" key="1">
    <source>
        <dbReference type="ARBA" id="ARBA00004442"/>
    </source>
</evidence>
<evidence type="ECO:0000313" key="9">
    <source>
        <dbReference type="EMBL" id="SFI67271.1"/>
    </source>
</evidence>
<evidence type="ECO:0000256" key="3">
    <source>
        <dbReference type="ARBA" id="ARBA00022729"/>
    </source>
</evidence>
<dbReference type="Proteomes" id="UP000198670">
    <property type="component" value="Unassembled WGS sequence"/>
</dbReference>
<reference evidence="9 10" key="1">
    <citation type="submission" date="2016-10" db="EMBL/GenBank/DDBJ databases">
        <authorList>
            <person name="de Groot N.N."/>
        </authorList>
    </citation>
    <scope>NUCLEOTIDE SEQUENCE [LARGE SCALE GENOMIC DNA]</scope>
    <source>
        <strain evidence="9 10">RK1</strain>
    </source>
</reference>
<evidence type="ECO:0000256" key="4">
    <source>
        <dbReference type="ARBA" id="ARBA00023136"/>
    </source>
</evidence>
<dbReference type="EMBL" id="FOQO01000005">
    <property type="protein sequence ID" value="SFI67271.1"/>
    <property type="molecule type" value="Genomic_DNA"/>
</dbReference>
<comment type="similarity">
    <text evidence="2">Belongs to the SusD family.</text>
</comment>
<dbReference type="STRING" id="1477437.SAMN05444682_10585"/>
<feature type="domain" description="RagB/SusD" evidence="7">
    <location>
        <begin position="322"/>
        <end position="611"/>
    </location>
</feature>
<dbReference type="AlphaFoldDB" id="A0A1I3K439"/>
<evidence type="ECO:0000259" key="8">
    <source>
        <dbReference type="Pfam" id="PF14322"/>
    </source>
</evidence>
<dbReference type="InterPro" id="IPR033985">
    <property type="entry name" value="SusD-like_N"/>
</dbReference>